<dbReference type="InterPro" id="IPR019874">
    <property type="entry name" value="RF_methyltr_PrmC"/>
</dbReference>
<dbReference type="AlphaFoldDB" id="A0AAU7CAJ4"/>
<dbReference type="InterPro" id="IPR040758">
    <property type="entry name" value="PrmC_N"/>
</dbReference>
<dbReference type="GO" id="GO:0102559">
    <property type="term" value="F:peptide chain release factor N(5)-glutamine methyltransferase activity"/>
    <property type="evidence" value="ECO:0007669"/>
    <property type="project" value="UniProtKB-EC"/>
</dbReference>
<evidence type="ECO:0000256" key="2">
    <source>
        <dbReference type="ARBA" id="ARBA00022679"/>
    </source>
</evidence>
<feature type="binding site" evidence="4">
    <location>
        <position position="204"/>
    </location>
    <ligand>
        <name>S-adenosyl-L-methionine</name>
        <dbReference type="ChEBI" id="CHEBI:59789"/>
    </ligand>
</feature>
<sequence>MAGAPDPAPPPDSNERWTVGRLLTWTADFLKRKGAESPRLDAEVLLAKVLTWERVKLYTHFEEIVGEQPRGEFRDLVRRRAEGMPVAYLVGRKEFYSLSLAVSPAVLIPRPDSEFVVVEFLNLTKTLEAPRAVDVGTGSGCLALACVHQHKTARFVAIDLSPEALAVAESNAKKLGLADRIEFRQGSRLGPVADEGPFDVILSNPPYIPSDVIPTLEPGVRLYEPHTALDGGADGLRVVAPLIAEAVRLLKPGGHLILEIGSDQEKAVRNLIAAEPELTLAPTVRDHANHPRVVRATRLA</sequence>
<comment type="catalytic activity">
    <reaction evidence="4">
        <text>L-glutaminyl-[peptide chain release factor] + S-adenosyl-L-methionine = N(5)-methyl-L-glutaminyl-[peptide chain release factor] + S-adenosyl-L-homocysteine + H(+)</text>
        <dbReference type="Rhea" id="RHEA:42896"/>
        <dbReference type="Rhea" id="RHEA-COMP:10271"/>
        <dbReference type="Rhea" id="RHEA-COMP:10272"/>
        <dbReference type="ChEBI" id="CHEBI:15378"/>
        <dbReference type="ChEBI" id="CHEBI:30011"/>
        <dbReference type="ChEBI" id="CHEBI:57856"/>
        <dbReference type="ChEBI" id="CHEBI:59789"/>
        <dbReference type="ChEBI" id="CHEBI:61891"/>
        <dbReference type="EC" id="2.1.1.297"/>
    </reaction>
</comment>
<dbReference type="NCBIfam" id="TIGR03534">
    <property type="entry name" value="RF_mod_PrmC"/>
    <property type="match status" value="1"/>
</dbReference>
<dbReference type="InterPro" id="IPR025714">
    <property type="entry name" value="Methyltranfer_dom"/>
</dbReference>
<evidence type="ECO:0000259" key="5">
    <source>
        <dbReference type="Pfam" id="PF13847"/>
    </source>
</evidence>
<evidence type="ECO:0000259" key="6">
    <source>
        <dbReference type="Pfam" id="PF17827"/>
    </source>
</evidence>
<dbReference type="NCBIfam" id="TIGR00536">
    <property type="entry name" value="hemK_fam"/>
    <property type="match status" value="1"/>
</dbReference>
<dbReference type="InterPro" id="IPR004556">
    <property type="entry name" value="HemK-like"/>
</dbReference>
<gene>
    <name evidence="4 7" type="primary">prmC</name>
    <name evidence="7" type="ORF">V5E97_29805</name>
</gene>
<evidence type="ECO:0000256" key="1">
    <source>
        <dbReference type="ARBA" id="ARBA00022603"/>
    </source>
</evidence>
<dbReference type="PANTHER" id="PTHR18895:SF74">
    <property type="entry name" value="MTRF1L RELEASE FACTOR GLUTAMINE METHYLTRANSFERASE"/>
    <property type="match status" value="1"/>
</dbReference>
<reference evidence="7" key="1">
    <citation type="submission" date="2024-05" db="EMBL/GenBank/DDBJ databases">
        <title>Planctomycetes of the genus Singulisphaera possess chitinolytic capabilities.</title>
        <authorList>
            <person name="Ivanova A."/>
        </authorList>
    </citation>
    <scope>NUCLEOTIDE SEQUENCE</scope>
    <source>
        <strain evidence="7">Ch08T</strain>
    </source>
</reference>
<protein>
    <recommendedName>
        <fullName evidence="4">Release factor glutamine methyltransferase</fullName>
        <shortName evidence="4">RF MTase</shortName>
        <ecNumber evidence="4">2.1.1.297</ecNumber>
    </recommendedName>
    <alternativeName>
        <fullName evidence="4">N5-glutamine methyltransferase PrmC</fullName>
    </alternativeName>
    <alternativeName>
        <fullName evidence="4">Protein-(glutamine-N5) MTase PrmC</fullName>
    </alternativeName>
    <alternativeName>
        <fullName evidence="4">Protein-glutamine N-methyltransferase PrmC</fullName>
    </alternativeName>
</protein>
<dbReference type="Pfam" id="PF17827">
    <property type="entry name" value="PrmC_N"/>
    <property type="match status" value="1"/>
</dbReference>
<dbReference type="EC" id="2.1.1.297" evidence="4"/>
<dbReference type="Gene3D" id="1.10.8.10">
    <property type="entry name" value="DNA helicase RuvA subunit, C-terminal domain"/>
    <property type="match status" value="1"/>
</dbReference>
<feature type="domain" description="Release factor glutamine methyltransferase N-terminal" evidence="6">
    <location>
        <begin position="22"/>
        <end position="91"/>
    </location>
</feature>
<dbReference type="GO" id="GO:0003676">
    <property type="term" value="F:nucleic acid binding"/>
    <property type="evidence" value="ECO:0007669"/>
    <property type="project" value="InterPro"/>
</dbReference>
<dbReference type="PROSITE" id="PS00092">
    <property type="entry name" value="N6_MTASE"/>
    <property type="match status" value="1"/>
</dbReference>
<dbReference type="CDD" id="cd02440">
    <property type="entry name" value="AdoMet_MTases"/>
    <property type="match status" value="1"/>
</dbReference>
<keyword evidence="2 4" id="KW-0808">Transferase</keyword>
<comment type="function">
    <text evidence="4">Methylates the class 1 translation termination release factors RF1/PrfA and RF2/PrfB on the glutamine residue of the universally conserved GGQ motif.</text>
</comment>
<comment type="caution">
    <text evidence="4">Lacks conserved residue(s) required for the propagation of feature annotation.</text>
</comment>
<keyword evidence="3 4" id="KW-0949">S-adenosyl-L-methionine</keyword>
<evidence type="ECO:0000313" key="7">
    <source>
        <dbReference type="EMBL" id="XBH02497.1"/>
    </source>
</evidence>
<accession>A0AAU7CAJ4</accession>
<dbReference type="RefSeq" id="WP_406695238.1">
    <property type="nucleotide sequence ID" value="NZ_CP155447.1"/>
</dbReference>
<dbReference type="PANTHER" id="PTHR18895">
    <property type="entry name" value="HEMK METHYLTRANSFERASE"/>
    <property type="match status" value="1"/>
</dbReference>
<dbReference type="InterPro" id="IPR002052">
    <property type="entry name" value="DNA_methylase_N6_adenine_CS"/>
</dbReference>
<feature type="binding site" evidence="4">
    <location>
        <begin position="204"/>
        <end position="207"/>
    </location>
    <ligand>
        <name>substrate</name>
    </ligand>
</feature>
<dbReference type="GO" id="GO:0032259">
    <property type="term" value="P:methylation"/>
    <property type="evidence" value="ECO:0007669"/>
    <property type="project" value="UniProtKB-KW"/>
</dbReference>
<evidence type="ECO:0000256" key="4">
    <source>
        <dbReference type="HAMAP-Rule" id="MF_02126"/>
    </source>
</evidence>
<dbReference type="InterPro" id="IPR029063">
    <property type="entry name" value="SAM-dependent_MTases_sf"/>
</dbReference>
<organism evidence="7">
    <name type="scientific">Singulisphaera sp. Ch08</name>
    <dbReference type="NCBI Taxonomy" id="3120278"/>
    <lineage>
        <taxon>Bacteria</taxon>
        <taxon>Pseudomonadati</taxon>
        <taxon>Planctomycetota</taxon>
        <taxon>Planctomycetia</taxon>
        <taxon>Isosphaerales</taxon>
        <taxon>Isosphaeraceae</taxon>
        <taxon>Singulisphaera</taxon>
    </lineage>
</organism>
<feature type="binding site" evidence="4">
    <location>
        <position position="159"/>
    </location>
    <ligand>
        <name>S-adenosyl-L-methionine</name>
        <dbReference type="ChEBI" id="CHEBI:59789"/>
    </ligand>
</feature>
<evidence type="ECO:0000256" key="3">
    <source>
        <dbReference type="ARBA" id="ARBA00022691"/>
    </source>
</evidence>
<dbReference type="Pfam" id="PF13847">
    <property type="entry name" value="Methyltransf_31"/>
    <property type="match status" value="1"/>
</dbReference>
<dbReference type="HAMAP" id="MF_02126">
    <property type="entry name" value="RF_methyltr_PrmC"/>
    <property type="match status" value="1"/>
</dbReference>
<dbReference type="SUPFAM" id="SSF53335">
    <property type="entry name" value="S-adenosyl-L-methionine-dependent methyltransferases"/>
    <property type="match status" value="1"/>
</dbReference>
<comment type="similarity">
    <text evidence="4">Belongs to the protein N5-glutamine methyltransferase family. PrmC subfamily.</text>
</comment>
<dbReference type="InterPro" id="IPR050320">
    <property type="entry name" value="N5-glutamine_MTase"/>
</dbReference>
<name>A0AAU7CAJ4_9BACT</name>
<dbReference type="Gene3D" id="3.40.50.150">
    <property type="entry name" value="Vaccinia Virus protein VP39"/>
    <property type="match status" value="1"/>
</dbReference>
<feature type="binding site" evidence="4">
    <location>
        <begin position="136"/>
        <end position="140"/>
    </location>
    <ligand>
        <name>S-adenosyl-L-methionine</name>
        <dbReference type="ChEBI" id="CHEBI:59789"/>
    </ligand>
</feature>
<keyword evidence="1 4" id="KW-0489">Methyltransferase</keyword>
<feature type="domain" description="Methyltransferase" evidence="5">
    <location>
        <begin position="131"/>
        <end position="262"/>
    </location>
</feature>
<dbReference type="EMBL" id="CP155447">
    <property type="protein sequence ID" value="XBH02497.1"/>
    <property type="molecule type" value="Genomic_DNA"/>
</dbReference>
<proteinExistence type="inferred from homology"/>